<dbReference type="PANTHER" id="PTHR48081">
    <property type="entry name" value="AB HYDROLASE SUPERFAMILY PROTEIN C4A8.06C"/>
    <property type="match status" value="1"/>
</dbReference>
<keyword evidence="1 3" id="KW-0378">Hydrolase</keyword>
<dbReference type="GO" id="GO:0016787">
    <property type="term" value="F:hydrolase activity"/>
    <property type="evidence" value="ECO:0007669"/>
    <property type="project" value="UniProtKB-KW"/>
</dbReference>
<evidence type="ECO:0000259" key="2">
    <source>
        <dbReference type="Pfam" id="PF07859"/>
    </source>
</evidence>
<keyword evidence="4" id="KW-1185">Reference proteome</keyword>
<organism evidence="3 4">
    <name type="scientific">Jeongeupia naejangsanensis</name>
    <dbReference type="NCBI Taxonomy" id="613195"/>
    <lineage>
        <taxon>Bacteria</taxon>
        <taxon>Pseudomonadati</taxon>
        <taxon>Pseudomonadota</taxon>
        <taxon>Betaproteobacteria</taxon>
        <taxon>Neisseriales</taxon>
        <taxon>Chitinibacteraceae</taxon>
        <taxon>Jeongeupia</taxon>
    </lineage>
</organism>
<dbReference type="InterPro" id="IPR050300">
    <property type="entry name" value="GDXG_lipolytic_enzyme"/>
</dbReference>
<dbReference type="Gene3D" id="3.40.50.1820">
    <property type="entry name" value="alpha/beta hydrolase"/>
    <property type="match status" value="1"/>
</dbReference>
<accession>A0ABS2BP61</accession>
<evidence type="ECO:0000313" key="3">
    <source>
        <dbReference type="EMBL" id="MBM3117343.1"/>
    </source>
</evidence>
<dbReference type="Pfam" id="PF07859">
    <property type="entry name" value="Abhydrolase_3"/>
    <property type="match status" value="1"/>
</dbReference>
<sequence length="314" mass="33416">MPLDPHIAAFLAAQPAAAADASLDDIRRATELNLPMLHGPVQPVARVETFTVTTGDGHPLRVRAYWPADTPRAAAPQPAIVFAHGGGWCLCSLELYDNPCRALANASRCVVLSVDYRLAPEHPYPVPLEDFYSAVLWAFAHASQLGIDPARIAVGGDSAGGNLAAAACLLARDRNGPAIAHQLLLYPALDDTLTTDSYATYADGYYLTRDVMAFCWDTYLPDTDTGDGRPACAAPMRAATLERLPPATILVCEYDPLRDEGEAYARRLRDVAVPAHDERLGGMVHGCIHMLGLTPAAASLFTQSGALIGAALST</sequence>
<feature type="domain" description="Alpha/beta hydrolase fold-3" evidence="2">
    <location>
        <begin position="80"/>
        <end position="288"/>
    </location>
</feature>
<protein>
    <submittedName>
        <fullName evidence="3">Alpha/beta hydrolase</fullName>
    </submittedName>
</protein>
<comment type="caution">
    <text evidence="3">The sequence shown here is derived from an EMBL/GenBank/DDBJ whole genome shotgun (WGS) entry which is preliminary data.</text>
</comment>
<dbReference type="InterPro" id="IPR013094">
    <property type="entry name" value="AB_hydrolase_3"/>
</dbReference>
<evidence type="ECO:0000313" key="4">
    <source>
        <dbReference type="Proteomes" id="UP000809431"/>
    </source>
</evidence>
<name>A0ABS2BP61_9NEIS</name>
<dbReference type="RefSeq" id="WP_203539560.1">
    <property type="nucleotide sequence ID" value="NZ_JAESND010000009.1"/>
</dbReference>
<dbReference type="PANTHER" id="PTHR48081:SF8">
    <property type="entry name" value="ALPHA_BETA HYDROLASE FOLD-3 DOMAIN-CONTAINING PROTEIN-RELATED"/>
    <property type="match status" value="1"/>
</dbReference>
<dbReference type="EMBL" id="JAESND010000009">
    <property type="protein sequence ID" value="MBM3117343.1"/>
    <property type="molecule type" value="Genomic_DNA"/>
</dbReference>
<dbReference type="InterPro" id="IPR029058">
    <property type="entry name" value="AB_hydrolase_fold"/>
</dbReference>
<reference evidence="3 4" key="1">
    <citation type="submission" date="2021-01" db="EMBL/GenBank/DDBJ databases">
        <title>Draft Genome Sequence and Polyhydroxyalkanoate Biosynthetic Potential of Jeongeupia naejangsanensis Type Strain DSM 24253.</title>
        <authorList>
            <person name="Turrini P."/>
            <person name="Artuso I."/>
            <person name="Lugli G.A."/>
            <person name="Frangipani E."/>
            <person name="Ventura M."/>
            <person name="Visca P."/>
        </authorList>
    </citation>
    <scope>NUCLEOTIDE SEQUENCE [LARGE SCALE GENOMIC DNA]</scope>
    <source>
        <strain evidence="3 4">DSM 24253</strain>
    </source>
</reference>
<dbReference type="Proteomes" id="UP000809431">
    <property type="component" value="Unassembled WGS sequence"/>
</dbReference>
<proteinExistence type="predicted"/>
<gene>
    <name evidence="3" type="ORF">JMJ54_16020</name>
</gene>
<dbReference type="SUPFAM" id="SSF53474">
    <property type="entry name" value="alpha/beta-Hydrolases"/>
    <property type="match status" value="1"/>
</dbReference>
<evidence type="ECO:0000256" key="1">
    <source>
        <dbReference type="ARBA" id="ARBA00022801"/>
    </source>
</evidence>